<evidence type="ECO:0000313" key="1">
    <source>
        <dbReference type="EMBL" id="KRL84617.1"/>
    </source>
</evidence>
<proteinExistence type="predicted"/>
<dbReference type="EMBL" id="AZFT01000049">
    <property type="protein sequence ID" value="KRL84617.1"/>
    <property type="molecule type" value="Genomic_DNA"/>
</dbReference>
<dbReference type="eggNOG" id="ENOG5033AXK">
    <property type="taxonomic scope" value="Bacteria"/>
</dbReference>
<name>A0A0R1TTI5_9LACO</name>
<gene>
    <name evidence="1" type="ORF">FC32_GL000514</name>
</gene>
<reference evidence="1 2" key="1">
    <citation type="journal article" date="2015" name="Genome Announc.">
        <title>Expanding the biotechnology potential of lactobacilli through comparative genomics of 213 strains and associated genera.</title>
        <authorList>
            <person name="Sun Z."/>
            <person name="Harris H.M."/>
            <person name="McCann A."/>
            <person name="Guo C."/>
            <person name="Argimon S."/>
            <person name="Zhang W."/>
            <person name="Yang X."/>
            <person name="Jeffery I.B."/>
            <person name="Cooney J.C."/>
            <person name="Kagawa T.F."/>
            <person name="Liu W."/>
            <person name="Song Y."/>
            <person name="Salvetti E."/>
            <person name="Wrobel A."/>
            <person name="Rasinkangas P."/>
            <person name="Parkhill J."/>
            <person name="Rea M.C."/>
            <person name="O'Sullivan O."/>
            <person name="Ritari J."/>
            <person name="Douillard F.P."/>
            <person name="Paul Ross R."/>
            <person name="Yang R."/>
            <person name="Briner A.E."/>
            <person name="Felis G.E."/>
            <person name="de Vos W.M."/>
            <person name="Barrangou R."/>
            <person name="Klaenhammer T.R."/>
            <person name="Caufield P.W."/>
            <person name="Cui Y."/>
            <person name="Zhang H."/>
            <person name="O'Toole P.W."/>
        </authorList>
    </citation>
    <scope>NUCLEOTIDE SEQUENCE [LARGE SCALE GENOMIC DNA]</scope>
    <source>
        <strain evidence="1 2">DSM 16634</strain>
    </source>
</reference>
<accession>A0A0R1TTI5</accession>
<dbReference type="InterPro" id="IPR010064">
    <property type="entry name" value="HK97-gp10_tail"/>
</dbReference>
<dbReference type="NCBIfam" id="TIGR01725">
    <property type="entry name" value="phge_HK97_gp10"/>
    <property type="match status" value="1"/>
</dbReference>
<dbReference type="AlphaFoldDB" id="A0A0R1TTI5"/>
<keyword evidence="2" id="KW-1185">Reference proteome</keyword>
<evidence type="ECO:0000313" key="2">
    <source>
        <dbReference type="Proteomes" id="UP000051324"/>
    </source>
</evidence>
<organism evidence="1 2">
    <name type="scientific">Ligilactobacillus apodemi DSM 16634 = JCM 16172</name>
    <dbReference type="NCBI Taxonomy" id="1423724"/>
    <lineage>
        <taxon>Bacteria</taxon>
        <taxon>Bacillati</taxon>
        <taxon>Bacillota</taxon>
        <taxon>Bacilli</taxon>
        <taxon>Lactobacillales</taxon>
        <taxon>Lactobacillaceae</taxon>
        <taxon>Ligilactobacillus</taxon>
    </lineage>
</organism>
<dbReference type="PATRIC" id="fig|1423724.4.peg.539"/>
<dbReference type="Proteomes" id="UP000051324">
    <property type="component" value="Unassembled WGS sequence"/>
</dbReference>
<dbReference type="STRING" id="1423724.FC32_GL000514"/>
<evidence type="ECO:0008006" key="3">
    <source>
        <dbReference type="Google" id="ProtNLM"/>
    </source>
</evidence>
<sequence>MSAGVSVSVDMDENFVQFLSKNVSLGKEVADVVRKHGAGMQQLAQSYAPVDTGFLKRHINLSFTMYGFVYTAVVTGDAEYDPYQEYGTRYQAGTPHLRPALYNTEDKFIADMNRLVRDKT</sequence>
<comment type="caution">
    <text evidence="1">The sequence shown here is derived from an EMBL/GenBank/DDBJ whole genome shotgun (WGS) entry which is preliminary data.</text>
</comment>
<dbReference type="RefSeq" id="WP_025087464.1">
    <property type="nucleotide sequence ID" value="NZ_AZFT01000049.1"/>
</dbReference>
<protein>
    <recommendedName>
        <fullName evidence="3">HK97 gp10 family phage protein</fullName>
    </recommendedName>
</protein>